<dbReference type="Proteomes" id="UP000015105">
    <property type="component" value="Chromosome 7D"/>
</dbReference>
<dbReference type="SUPFAM" id="SSF48239">
    <property type="entry name" value="Terpenoid cyclases/Protein prenyltransferases"/>
    <property type="match status" value="1"/>
</dbReference>
<dbReference type="EnsemblPlants" id="AET7Gv20575800.6">
    <property type="protein sequence ID" value="AET7Gv20575800.6"/>
    <property type="gene ID" value="AET7Gv20575800"/>
</dbReference>
<evidence type="ECO:0008006" key="4">
    <source>
        <dbReference type="Google" id="ProtNLM"/>
    </source>
</evidence>
<feature type="signal peptide" evidence="1">
    <location>
        <begin position="1"/>
        <end position="22"/>
    </location>
</feature>
<dbReference type="Gramene" id="AET7Gv20575800.6">
    <property type="protein sequence ID" value="AET7Gv20575800.6"/>
    <property type="gene ID" value="AET7Gv20575800"/>
</dbReference>
<reference evidence="2" key="4">
    <citation type="submission" date="2019-03" db="UniProtKB">
        <authorList>
            <consortium name="EnsemblPlants"/>
        </authorList>
    </citation>
    <scope>IDENTIFICATION</scope>
</reference>
<evidence type="ECO:0000313" key="3">
    <source>
        <dbReference type="Proteomes" id="UP000015105"/>
    </source>
</evidence>
<proteinExistence type="predicted"/>
<keyword evidence="1" id="KW-0732">Signal</keyword>
<evidence type="ECO:0000313" key="2">
    <source>
        <dbReference type="EnsemblPlants" id="AET7Gv20575800.6"/>
    </source>
</evidence>
<reference evidence="2" key="3">
    <citation type="journal article" date="2017" name="Nature">
        <title>Genome sequence of the progenitor of the wheat D genome Aegilops tauschii.</title>
        <authorList>
            <person name="Luo M.C."/>
            <person name="Gu Y.Q."/>
            <person name="Puiu D."/>
            <person name="Wang H."/>
            <person name="Twardziok S.O."/>
            <person name="Deal K.R."/>
            <person name="Huo N."/>
            <person name="Zhu T."/>
            <person name="Wang L."/>
            <person name="Wang Y."/>
            <person name="McGuire P.E."/>
            <person name="Liu S."/>
            <person name="Long H."/>
            <person name="Ramasamy R.K."/>
            <person name="Rodriguez J.C."/>
            <person name="Van S.L."/>
            <person name="Yuan L."/>
            <person name="Wang Z."/>
            <person name="Xia Z."/>
            <person name="Xiao L."/>
            <person name="Anderson O.D."/>
            <person name="Ouyang S."/>
            <person name="Liang Y."/>
            <person name="Zimin A.V."/>
            <person name="Pertea G."/>
            <person name="Qi P."/>
            <person name="Bennetzen J.L."/>
            <person name="Dai X."/>
            <person name="Dawson M.W."/>
            <person name="Muller H.G."/>
            <person name="Kugler K."/>
            <person name="Rivarola-Duarte L."/>
            <person name="Spannagl M."/>
            <person name="Mayer K.F.X."/>
            <person name="Lu F.H."/>
            <person name="Bevan M.W."/>
            <person name="Leroy P."/>
            <person name="Li P."/>
            <person name="You F.M."/>
            <person name="Sun Q."/>
            <person name="Liu Z."/>
            <person name="Lyons E."/>
            <person name="Wicker T."/>
            <person name="Salzberg S.L."/>
            <person name="Devos K.M."/>
            <person name="Dvorak J."/>
        </authorList>
    </citation>
    <scope>NUCLEOTIDE SEQUENCE [LARGE SCALE GENOMIC DNA]</scope>
    <source>
        <strain evidence="2">cv. AL8/78</strain>
    </source>
</reference>
<dbReference type="AlphaFoldDB" id="A0A453RGX0"/>
<evidence type="ECO:0000256" key="1">
    <source>
        <dbReference type="SAM" id="SignalP"/>
    </source>
</evidence>
<dbReference type="PANTHER" id="PTHR11764:SF39">
    <property type="entry name" value="TERPENE CYCLASE_MUTASE FAMILY MEMBER"/>
    <property type="match status" value="1"/>
</dbReference>
<reference evidence="3" key="1">
    <citation type="journal article" date="2014" name="Science">
        <title>Ancient hybridizations among the ancestral genomes of bread wheat.</title>
        <authorList>
            <consortium name="International Wheat Genome Sequencing Consortium,"/>
            <person name="Marcussen T."/>
            <person name="Sandve S.R."/>
            <person name="Heier L."/>
            <person name="Spannagl M."/>
            <person name="Pfeifer M."/>
            <person name="Jakobsen K.S."/>
            <person name="Wulff B.B."/>
            <person name="Steuernagel B."/>
            <person name="Mayer K.F."/>
            <person name="Olsen O.A."/>
        </authorList>
    </citation>
    <scope>NUCLEOTIDE SEQUENCE [LARGE SCALE GENOMIC DNA]</scope>
    <source>
        <strain evidence="3">cv. AL8/78</strain>
    </source>
</reference>
<reference evidence="3" key="2">
    <citation type="journal article" date="2017" name="Nat. Plants">
        <title>The Aegilops tauschii genome reveals multiple impacts of transposons.</title>
        <authorList>
            <person name="Zhao G."/>
            <person name="Zou C."/>
            <person name="Li K."/>
            <person name="Wang K."/>
            <person name="Li T."/>
            <person name="Gao L."/>
            <person name="Zhang X."/>
            <person name="Wang H."/>
            <person name="Yang Z."/>
            <person name="Liu X."/>
            <person name="Jiang W."/>
            <person name="Mao L."/>
            <person name="Kong X."/>
            <person name="Jiao Y."/>
            <person name="Jia J."/>
        </authorList>
    </citation>
    <scope>NUCLEOTIDE SEQUENCE [LARGE SCALE GENOMIC DNA]</scope>
    <source>
        <strain evidence="3">cv. AL8/78</strain>
    </source>
</reference>
<organism evidence="2 3">
    <name type="scientific">Aegilops tauschii subsp. strangulata</name>
    <name type="common">Goatgrass</name>
    <dbReference type="NCBI Taxonomy" id="200361"/>
    <lineage>
        <taxon>Eukaryota</taxon>
        <taxon>Viridiplantae</taxon>
        <taxon>Streptophyta</taxon>
        <taxon>Embryophyta</taxon>
        <taxon>Tracheophyta</taxon>
        <taxon>Spermatophyta</taxon>
        <taxon>Magnoliopsida</taxon>
        <taxon>Liliopsida</taxon>
        <taxon>Poales</taxon>
        <taxon>Poaceae</taxon>
        <taxon>BOP clade</taxon>
        <taxon>Pooideae</taxon>
        <taxon>Triticodae</taxon>
        <taxon>Triticeae</taxon>
        <taxon>Triticinae</taxon>
        <taxon>Aegilops</taxon>
    </lineage>
</organism>
<protein>
    <recommendedName>
        <fullName evidence="4">Squalene cyclase C-terminal domain-containing protein</fullName>
    </recommendedName>
</protein>
<accession>A0A453RGX0</accession>
<dbReference type="GO" id="GO:0016866">
    <property type="term" value="F:intramolecular transferase activity"/>
    <property type="evidence" value="ECO:0007669"/>
    <property type="project" value="InterPro"/>
</dbReference>
<feature type="chain" id="PRO_5019057478" description="Squalene cyclase C-terminal domain-containing protein" evidence="1">
    <location>
        <begin position="23"/>
        <end position="93"/>
    </location>
</feature>
<keyword evidence="3" id="KW-1185">Reference proteome</keyword>
<name>A0A453RGX0_AEGTS</name>
<dbReference type="InterPro" id="IPR008930">
    <property type="entry name" value="Terpenoid_cyclase/PrenylTrfase"/>
</dbReference>
<dbReference type="PANTHER" id="PTHR11764">
    <property type="entry name" value="TERPENE CYCLASE/MUTASE FAMILY MEMBER"/>
    <property type="match status" value="1"/>
</dbReference>
<dbReference type="Gene3D" id="1.50.10.20">
    <property type="match status" value="1"/>
</dbReference>
<sequence length="93" mass="10926">MKISSFLQKISLLLFFFHILEVLIHVLQLIDRSVECTSSVLQALIMFKELYPGYRKEEIGKCVKNASKFIEDKQRKDGSWYLKLSFGVNYLTF</sequence>
<dbReference type="GO" id="GO:0016104">
    <property type="term" value="P:triterpenoid biosynthetic process"/>
    <property type="evidence" value="ECO:0007669"/>
    <property type="project" value="InterPro"/>
</dbReference>
<dbReference type="GO" id="GO:0005811">
    <property type="term" value="C:lipid droplet"/>
    <property type="evidence" value="ECO:0007669"/>
    <property type="project" value="InterPro"/>
</dbReference>
<reference evidence="2" key="5">
    <citation type="journal article" date="2021" name="G3 (Bethesda)">
        <title>Aegilops tauschii genome assembly Aet v5.0 features greater sequence contiguity and improved annotation.</title>
        <authorList>
            <person name="Wang L."/>
            <person name="Zhu T."/>
            <person name="Rodriguez J.C."/>
            <person name="Deal K.R."/>
            <person name="Dubcovsky J."/>
            <person name="McGuire P.E."/>
            <person name="Lux T."/>
            <person name="Spannagl M."/>
            <person name="Mayer K.F.X."/>
            <person name="Baldrich P."/>
            <person name="Meyers B.C."/>
            <person name="Huo N."/>
            <person name="Gu Y.Q."/>
            <person name="Zhou H."/>
            <person name="Devos K.M."/>
            <person name="Bennetzen J.L."/>
            <person name="Unver T."/>
            <person name="Budak H."/>
            <person name="Gulick P.J."/>
            <person name="Galiba G."/>
            <person name="Kalapos B."/>
            <person name="Nelson D.R."/>
            <person name="Li P."/>
            <person name="You F.M."/>
            <person name="Luo M.C."/>
            <person name="Dvorak J."/>
        </authorList>
    </citation>
    <scope>NUCLEOTIDE SEQUENCE [LARGE SCALE GENOMIC DNA]</scope>
    <source>
        <strain evidence="2">cv. AL8/78</strain>
    </source>
</reference>
<dbReference type="InterPro" id="IPR018333">
    <property type="entry name" value="Squalene_cyclase"/>
</dbReference>